<dbReference type="Proteomes" id="UP000282106">
    <property type="component" value="Unassembled WGS sequence"/>
</dbReference>
<dbReference type="RefSeq" id="WP_123212257.1">
    <property type="nucleotide sequence ID" value="NZ_RJVO01000006.1"/>
</dbReference>
<proteinExistence type="predicted"/>
<protein>
    <recommendedName>
        <fullName evidence="3">DUF2730 family protein</fullName>
    </recommendedName>
</protein>
<name>A0A3N0V7H5_9GAMM</name>
<accession>A0A3N0V7H5</accession>
<keyword evidence="2" id="KW-1185">Reference proteome</keyword>
<dbReference type="InParanoid" id="A0A3N0V7H5"/>
<comment type="caution">
    <text evidence="1">The sequence shown here is derived from an EMBL/GenBank/DDBJ whole genome shotgun (WGS) entry which is preliminary data.</text>
</comment>
<reference evidence="1 2" key="1">
    <citation type="submission" date="2018-10" db="EMBL/GenBank/DDBJ databases">
        <authorList>
            <person name="Chen W.-M."/>
        </authorList>
    </citation>
    <scope>NUCLEOTIDE SEQUENCE [LARGE SCALE GENOMIC DNA]</scope>
    <source>
        <strain evidence="1 2">THS-13</strain>
    </source>
</reference>
<sequence length="143" mass="15992">MTPLIASSIAALSLLVSVLTFIFHRRDKSAEKLEKLQGSQERERAAQAQALRGVETAVHRRIDDLVKNTNSTEQENQRKLAGIDTRLATLDERVRNLPSHRDMQGVQESIAELSTLLGKVDTALKHTSETTLRINNYLMEKGS</sequence>
<gene>
    <name evidence="1" type="ORF">ED208_12515</name>
</gene>
<evidence type="ECO:0000313" key="2">
    <source>
        <dbReference type="Proteomes" id="UP000282106"/>
    </source>
</evidence>
<dbReference type="EMBL" id="RJVO01000006">
    <property type="protein sequence ID" value="ROH88635.1"/>
    <property type="molecule type" value="Genomic_DNA"/>
</dbReference>
<evidence type="ECO:0008006" key="3">
    <source>
        <dbReference type="Google" id="ProtNLM"/>
    </source>
</evidence>
<dbReference type="AlphaFoldDB" id="A0A3N0V7H5"/>
<evidence type="ECO:0000313" key="1">
    <source>
        <dbReference type="EMBL" id="ROH88635.1"/>
    </source>
</evidence>
<organism evidence="1 2">
    <name type="scientific">Stagnimonas aquatica</name>
    <dbReference type="NCBI Taxonomy" id="2689987"/>
    <lineage>
        <taxon>Bacteria</taxon>
        <taxon>Pseudomonadati</taxon>
        <taxon>Pseudomonadota</taxon>
        <taxon>Gammaproteobacteria</taxon>
        <taxon>Nevskiales</taxon>
        <taxon>Nevskiaceae</taxon>
        <taxon>Stagnimonas</taxon>
    </lineage>
</organism>